<protein>
    <submittedName>
        <fullName evidence="2">Uncharacterized protein</fullName>
    </submittedName>
</protein>
<dbReference type="AlphaFoldDB" id="B5I164"/>
<accession>B5I164</accession>
<evidence type="ECO:0000256" key="1">
    <source>
        <dbReference type="SAM" id="MobiDB-lite"/>
    </source>
</evidence>
<evidence type="ECO:0000313" key="3">
    <source>
        <dbReference type="Proteomes" id="UP000002785"/>
    </source>
</evidence>
<feature type="region of interest" description="Disordered" evidence="1">
    <location>
        <begin position="18"/>
        <end position="64"/>
    </location>
</feature>
<dbReference type="HOGENOM" id="CLU_2866074_0_0_11"/>
<dbReference type="Proteomes" id="UP000002785">
    <property type="component" value="Chromosome"/>
</dbReference>
<evidence type="ECO:0000313" key="2">
    <source>
        <dbReference type="EMBL" id="EDY58819.1"/>
    </source>
</evidence>
<keyword evidence="3" id="KW-1185">Reference proteome</keyword>
<gene>
    <name evidence="2" type="ORF">SSEG_09720</name>
</gene>
<organism evidence="2 3">
    <name type="scientific">Streptomyces sviceus (strain ATCC 29083 / DSM 924 / JCM 4929 / NBRC 13980 / NCIMB 11184 / NRRL 5439 / UC 5370)</name>
    <dbReference type="NCBI Taxonomy" id="463191"/>
    <lineage>
        <taxon>Bacteria</taxon>
        <taxon>Bacillati</taxon>
        <taxon>Actinomycetota</taxon>
        <taxon>Actinomycetes</taxon>
        <taxon>Kitasatosporales</taxon>
        <taxon>Streptomycetaceae</taxon>
        <taxon>Streptomyces</taxon>
    </lineage>
</organism>
<proteinExistence type="predicted"/>
<feature type="compositionally biased region" description="Acidic residues" evidence="1">
    <location>
        <begin position="34"/>
        <end position="48"/>
    </location>
</feature>
<reference evidence="2" key="1">
    <citation type="submission" date="2009-10" db="EMBL/GenBank/DDBJ databases">
        <title>The genome sequence of Streptomyces sviceus strain ATCC 29083.</title>
        <authorList>
            <consortium name="The Broad Institute Genome Sequencing Platform"/>
            <consortium name="Broad Institute Microbial Sequencing Center"/>
            <person name="Fischbach M."/>
            <person name="Godfrey P."/>
            <person name="Ward D."/>
            <person name="Young S."/>
            <person name="Zeng Q."/>
            <person name="Koehrsen M."/>
            <person name="Alvarado L."/>
            <person name="Berlin A.M."/>
            <person name="Bochicchio J."/>
            <person name="Borenstein D."/>
            <person name="Chapman S.B."/>
            <person name="Chen Z."/>
            <person name="Engels R."/>
            <person name="Freedman E."/>
            <person name="Gellesch M."/>
            <person name="Goldberg J."/>
            <person name="Griggs A."/>
            <person name="Gujja S."/>
            <person name="Heilman E.R."/>
            <person name="Heiman D.I."/>
            <person name="Hepburn T.A."/>
            <person name="Howarth C."/>
            <person name="Jen D."/>
            <person name="Larson L."/>
            <person name="Lewis B."/>
            <person name="Mehta T."/>
            <person name="Park D."/>
            <person name="Pearson M."/>
            <person name="Richards J."/>
            <person name="Roberts A."/>
            <person name="Saif S."/>
            <person name="Shea T.D."/>
            <person name="Shenoy N."/>
            <person name="Sisk P."/>
            <person name="Stolte C."/>
            <person name="Sykes S.N."/>
            <person name="Thomson T."/>
            <person name="Walk T."/>
            <person name="White J."/>
            <person name="Yandava C."/>
            <person name="Straight P."/>
            <person name="Clardy J."/>
            <person name="Hung D."/>
            <person name="Kolter R."/>
            <person name="Mekalanos J."/>
            <person name="Walker S."/>
            <person name="Walsh C.T."/>
            <person name="Wieland-Brown L.C."/>
            <person name="Haas B."/>
            <person name="Nusbaum C."/>
            <person name="Birren B."/>
        </authorList>
    </citation>
    <scope>NUCLEOTIDE SEQUENCE [LARGE SCALE GENOMIC DNA]</scope>
    <source>
        <strain evidence="2">ATCC 29083</strain>
    </source>
</reference>
<sequence>MLTSSSLATGTVSRLRSQYADDAMETDGAAETVDAAETDGAAETDAEDPVPHRHQQPLQGPRRS</sequence>
<dbReference type="EMBL" id="CM000951">
    <property type="protein sequence ID" value="EDY58819.1"/>
    <property type="molecule type" value="Genomic_DNA"/>
</dbReference>
<name>B5I164_STRX2</name>